<protein>
    <submittedName>
        <fullName evidence="1">Uncharacterized protein</fullName>
    </submittedName>
</protein>
<accession>A0AAV8PE24</accession>
<comment type="caution">
    <text evidence="1">The sequence shown here is derived from an EMBL/GenBank/DDBJ whole genome shotgun (WGS) entry which is preliminary data.</text>
</comment>
<evidence type="ECO:0000313" key="2">
    <source>
        <dbReference type="Proteomes" id="UP001222027"/>
    </source>
</evidence>
<keyword evidence="2" id="KW-1185">Reference proteome</keyword>
<dbReference type="Proteomes" id="UP001222027">
    <property type="component" value="Unassembled WGS sequence"/>
</dbReference>
<sequence length="140" mass="15528">MTFLRCVAIRATPTAPLRATPLPHLSPATVLSSAATLIPSGAALHGVVFCLAWHSAAPFSLSALRSLCCGQNAACATFSFRTRSSRSRICRRLLPLLQWQQEEYWFLATPRRALVWCSRLRRSLCYLPSSALAWNKPENL</sequence>
<dbReference type="AlphaFoldDB" id="A0AAV8PE24"/>
<organism evidence="1 2">
    <name type="scientific">Ensete ventricosum</name>
    <name type="common">Abyssinian banana</name>
    <name type="synonym">Musa ensete</name>
    <dbReference type="NCBI Taxonomy" id="4639"/>
    <lineage>
        <taxon>Eukaryota</taxon>
        <taxon>Viridiplantae</taxon>
        <taxon>Streptophyta</taxon>
        <taxon>Embryophyta</taxon>
        <taxon>Tracheophyta</taxon>
        <taxon>Spermatophyta</taxon>
        <taxon>Magnoliopsida</taxon>
        <taxon>Liliopsida</taxon>
        <taxon>Zingiberales</taxon>
        <taxon>Musaceae</taxon>
        <taxon>Ensete</taxon>
    </lineage>
</organism>
<gene>
    <name evidence="1" type="ORF">OPV22_022378</name>
</gene>
<proteinExistence type="predicted"/>
<evidence type="ECO:0000313" key="1">
    <source>
        <dbReference type="EMBL" id="KAJ8478651.1"/>
    </source>
</evidence>
<dbReference type="EMBL" id="JAQQAF010000006">
    <property type="protein sequence ID" value="KAJ8478651.1"/>
    <property type="molecule type" value="Genomic_DNA"/>
</dbReference>
<reference evidence="1 2" key="1">
    <citation type="submission" date="2022-12" db="EMBL/GenBank/DDBJ databases">
        <title>Chromosome-scale assembly of the Ensete ventricosum genome.</title>
        <authorList>
            <person name="Dussert Y."/>
            <person name="Stocks J."/>
            <person name="Wendawek A."/>
            <person name="Woldeyes F."/>
            <person name="Nichols R.A."/>
            <person name="Borrell J.S."/>
        </authorList>
    </citation>
    <scope>NUCLEOTIDE SEQUENCE [LARGE SCALE GENOMIC DNA]</scope>
    <source>
        <strain evidence="2">cv. Maze</strain>
        <tissue evidence="1">Seeds</tissue>
    </source>
</reference>
<name>A0AAV8PE24_ENSVE</name>